<dbReference type="SUPFAM" id="SSF55729">
    <property type="entry name" value="Acyl-CoA N-acyltransferases (Nat)"/>
    <property type="match status" value="1"/>
</dbReference>
<evidence type="ECO:0000313" key="2">
    <source>
        <dbReference type="Proteomes" id="UP000019197"/>
    </source>
</evidence>
<dbReference type="OrthoDB" id="7852312at2"/>
<reference evidence="1 2" key="1">
    <citation type="submission" date="2013-11" db="EMBL/GenBank/DDBJ databases">
        <title>Draft genome sequence and annotation of the entomopathogenic bacterium, Xenorhabdus cabanillasi strain JM26.</title>
        <authorList>
            <person name="Gualtieri M."/>
            <person name="Ogier J.C."/>
            <person name="Pages S."/>
            <person name="Givaudan A."/>
            <person name="Gaudriault S."/>
        </authorList>
    </citation>
    <scope>NUCLEOTIDE SEQUENCE [LARGE SCALE GENOMIC DNA]</scope>
    <source>
        <strain evidence="1 2">JM26</strain>
    </source>
</reference>
<accession>W1J765</accession>
<sequence>MPTIATDRLSQKLHLLCESKEYFKYHRIYARLDALNLGSKKLVEKLGMRQEAHLLQNEYVNGIWSDMYIYAILKDE</sequence>
<dbReference type="Gene3D" id="3.40.630.30">
    <property type="match status" value="1"/>
</dbReference>
<evidence type="ECO:0000313" key="1">
    <source>
        <dbReference type="EMBL" id="CDL85873.1"/>
    </source>
</evidence>
<dbReference type="Proteomes" id="UP000019197">
    <property type="component" value="Unassembled WGS sequence"/>
</dbReference>
<protein>
    <recommendedName>
        <fullName evidence="3">N-acetyltransferase domain-containing protein</fullName>
    </recommendedName>
</protein>
<dbReference type="EMBL" id="CBXE010000174">
    <property type="protein sequence ID" value="CDL85873.1"/>
    <property type="molecule type" value="Genomic_DNA"/>
</dbReference>
<dbReference type="InterPro" id="IPR016181">
    <property type="entry name" value="Acyl_CoA_acyltransferase"/>
</dbReference>
<dbReference type="RefSeq" id="WP_051502344.1">
    <property type="nucleotide sequence ID" value="NZ_CAWLVK010000174.1"/>
</dbReference>
<gene>
    <name evidence="1" type="ORF">XCR1_2550001</name>
</gene>
<name>W1J765_9GAMM</name>
<organism evidence="1 2">
    <name type="scientific">Xenorhabdus cabanillasii JM26</name>
    <dbReference type="NCBI Taxonomy" id="1427517"/>
    <lineage>
        <taxon>Bacteria</taxon>
        <taxon>Pseudomonadati</taxon>
        <taxon>Pseudomonadota</taxon>
        <taxon>Gammaproteobacteria</taxon>
        <taxon>Enterobacterales</taxon>
        <taxon>Morganellaceae</taxon>
        <taxon>Xenorhabdus</taxon>
    </lineage>
</organism>
<evidence type="ECO:0008006" key="3">
    <source>
        <dbReference type="Google" id="ProtNLM"/>
    </source>
</evidence>
<dbReference type="AlphaFoldDB" id="W1J765"/>
<comment type="caution">
    <text evidence="1">The sequence shown here is derived from an EMBL/GenBank/DDBJ whole genome shotgun (WGS) entry which is preliminary data.</text>
</comment>
<proteinExistence type="predicted"/>